<evidence type="ECO:0000313" key="2">
    <source>
        <dbReference type="EMBL" id="RAN32268.1"/>
    </source>
</evidence>
<dbReference type="Proteomes" id="UP000249123">
    <property type="component" value="Unassembled WGS sequence"/>
</dbReference>
<organism evidence="2 3">
    <name type="scientific">Hyphomonas pacifica</name>
    <dbReference type="NCBI Taxonomy" id="1280941"/>
    <lineage>
        <taxon>Bacteria</taxon>
        <taxon>Pseudomonadati</taxon>
        <taxon>Pseudomonadota</taxon>
        <taxon>Alphaproteobacteria</taxon>
        <taxon>Hyphomonadales</taxon>
        <taxon>Hyphomonadaceae</taxon>
        <taxon>Hyphomonas</taxon>
    </lineage>
</organism>
<protein>
    <submittedName>
        <fullName evidence="2">Uncharacterized protein</fullName>
    </submittedName>
</protein>
<evidence type="ECO:0000313" key="3">
    <source>
        <dbReference type="Proteomes" id="UP000249123"/>
    </source>
</evidence>
<dbReference type="RefSeq" id="WP_034824913.1">
    <property type="nucleotide sequence ID" value="NZ_AWFA01000008.1"/>
</dbReference>
<feature type="compositionally biased region" description="Low complexity" evidence="1">
    <location>
        <begin position="53"/>
        <end position="63"/>
    </location>
</feature>
<evidence type="ECO:0000256" key="1">
    <source>
        <dbReference type="SAM" id="MobiDB-lite"/>
    </source>
</evidence>
<feature type="region of interest" description="Disordered" evidence="1">
    <location>
        <begin position="28"/>
        <end position="79"/>
    </location>
</feature>
<comment type="caution">
    <text evidence="2">The sequence shown here is derived from an EMBL/GenBank/DDBJ whole genome shotgun (WGS) entry which is preliminary data.</text>
</comment>
<accession>A0A062U308</accession>
<feature type="compositionally biased region" description="Gly residues" evidence="1">
    <location>
        <begin position="64"/>
        <end position="79"/>
    </location>
</feature>
<name>A0A062U308_9PROT</name>
<proteinExistence type="predicted"/>
<sequence length="294" mass="30586">MTFETKLKQWTTLGLGTVLMTGALAGCSEPATPSNETPAEVAQPDSAETPVTSAAEPAAVVGEGESGMGGEGEGGEGEGGVSIEAAYTDPVVYKSAVAVAMAHVLAARDAFAEGEKEAAAEMYAHPVSEVLFDMEPVFQAQGVADFTDLFTDTSAAVFADESQDQINARTDAILKALDAAAIKAPATDKSEGYVSARVVADQINRASAMYRAALETDRYEPYLDGYGFYQTAEKKFTENEAVIKADNADGAAAIRRALTALSSAYPTALRPDPMTGDTSAISVANSEVLLTLSE</sequence>
<dbReference type="OrthoDB" id="7410028at2"/>
<accession>A0A328JXQ9</accession>
<dbReference type="PROSITE" id="PS51257">
    <property type="entry name" value="PROKAR_LIPOPROTEIN"/>
    <property type="match status" value="1"/>
</dbReference>
<dbReference type="eggNOG" id="ENOG5033U5R">
    <property type="taxonomic scope" value="Bacteria"/>
</dbReference>
<dbReference type="STRING" id="1280941.HY2_09810"/>
<gene>
    <name evidence="2" type="ORF">HY3_02785</name>
</gene>
<dbReference type="EMBL" id="AWFB01000034">
    <property type="protein sequence ID" value="RAN32268.1"/>
    <property type="molecule type" value="Genomic_DNA"/>
</dbReference>
<reference evidence="2 3" key="1">
    <citation type="submission" date="2013-04" db="EMBL/GenBank/DDBJ databases">
        <title>Hyphomonas sp. T24B3 Genome Sequencing.</title>
        <authorList>
            <person name="Lai Q."/>
            <person name="Shao Z."/>
        </authorList>
    </citation>
    <scope>NUCLEOTIDE SEQUENCE [LARGE SCALE GENOMIC DNA]</scope>
    <source>
        <strain evidence="2 3">T24B3</strain>
    </source>
</reference>
<dbReference type="AlphaFoldDB" id="A0A062U308"/>
<keyword evidence="3" id="KW-1185">Reference proteome</keyword>